<evidence type="ECO:0000256" key="8">
    <source>
        <dbReference type="ARBA" id="ARBA00023014"/>
    </source>
</evidence>
<dbReference type="InterPro" id="IPR000813">
    <property type="entry name" value="7Fe_ferredoxin"/>
</dbReference>
<name>A0A2V1IPW0_9BACT</name>
<feature type="domain" description="4Fe-4S ferredoxin-type" evidence="10">
    <location>
        <begin position="1"/>
        <end position="25"/>
    </location>
</feature>
<evidence type="ECO:0000256" key="9">
    <source>
        <dbReference type="RuleBase" id="RU365098"/>
    </source>
</evidence>
<keyword evidence="12" id="KW-1185">Reference proteome</keyword>
<sequence length="56" mass="5796">MAYVITDSCVACGTCQPVCPVDAISEGDIYHIDPDTCIECGSCAEVCPSEAIIPGE</sequence>
<evidence type="ECO:0000313" key="11">
    <source>
        <dbReference type="EMBL" id="PWB02478.1"/>
    </source>
</evidence>
<comment type="cofactor">
    <cofactor evidence="1 9">
        <name>[4Fe-4S] cluster</name>
        <dbReference type="ChEBI" id="CHEBI:49883"/>
    </cofactor>
</comment>
<evidence type="ECO:0000256" key="5">
    <source>
        <dbReference type="ARBA" id="ARBA00022723"/>
    </source>
</evidence>
<comment type="caution">
    <text evidence="11">The sequence shown here is derived from an EMBL/GenBank/DDBJ whole genome shotgun (WGS) entry which is preliminary data.</text>
</comment>
<dbReference type="GO" id="GO:0051539">
    <property type="term" value="F:4 iron, 4 sulfur cluster binding"/>
    <property type="evidence" value="ECO:0007669"/>
    <property type="project" value="UniProtKB-UniRule"/>
</dbReference>
<evidence type="ECO:0000256" key="2">
    <source>
        <dbReference type="ARBA" id="ARBA00003532"/>
    </source>
</evidence>
<evidence type="ECO:0000313" key="12">
    <source>
        <dbReference type="Proteomes" id="UP000244905"/>
    </source>
</evidence>
<keyword evidence="3 9" id="KW-0813">Transport</keyword>
<dbReference type="PANTHER" id="PTHR24960:SF79">
    <property type="entry name" value="PHOTOSYSTEM I IRON-SULFUR CENTER"/>
    <property type="match status" value="1"/>
</dbReference>
<evidence type="ECO:0000256" key="4">
    <source>
        <dbReference type="ARBA" id="ARBA00022485"/>
    </source>
</evidence>
<organism evidence="11 12">
    <name type="scientific">Duncaniella muris</name>
    <dbReference type="NCBI Taxonomy" id="2094150"/>
    <lineage>
        <taxon>Bacteria</taxon>
        <taxon>Pseudomonadati</taxon>
        <taxon>Bacteroidota</taxon>
        <taxon>Bacteroidia</taxon>
        <taxon>Bacteroidales</taxon>
        <taxon>Muribaculaceae</taxon>
        <taxon>Duncaniella</taxon>
    </lineage>
</organism>
<dbReference type="GO" id="GO:0046872">
    <property type="term" value="F:metal ion binding"/>
    <property type="evidence" value="ECO:0007669"/>
    <property type="project" value="UniProtKB-UniRule"/>
</dbReference>
<dbReference type="Gene3D" id="3.30.70.20">
    <property type="match status" value="1"/>
</dbReference>
<dbReference type="InterPro" id="IPR017896">
    <property type="entry name" value="4Fe4S_Fe-S-bd"/>
</dbReference>
<protein>
    <recommendedName>
        <fullName evidence="9">Ferredoxin</fullName>
    </recommendedName>
</protein>
<dbReference type="PROSITE" id="PS00198">
    <property type="entry name" value="4FE4S_FER_1"/>
    <property type="match status" value="1"/>
</dbReference>
<dbReference type="Proteomes" id="UP000244905">
    <property type="component" value="Unassembled WGS sequence"/>
</dbReference>
<keyword evidence="6 9" id="KW-0249">Electron transport</keyword>
<evidence type="ECO:0000256" key="6">
    <source>
        <dbReference type="ARBA" id="ARBA00022982"/>
    </source>
</evidence>
<evidence type="ECO:0000256" key="7">
    <source>
        <dbReference type="ARBA" id="ARBA00023004"/>
    </source>
</evidence>
<dbReference type="GO" id="GO:0009055">
    <property type="term" value="F:electron transfer activity"/>
    <property type="evidence" value="ECO:0007669"/>
    <property type="project" value="UniProtKB-UniRule"/>
</dbReference>
<reference evidence="12" key="1">
    <citation type="submission" date="2018-02" db="EMBL/GenBank/DDBJ databases">
        <authorList>
            <person name="Clavel T."/>
            <person name="Strowig T."/>
        </authorList>
    </citation>
    <scope>NUCLEOTIDE SEQUENCE [LARGE SCALE GENOMIC DNA]</scope>
    <source>
        <strain evidence="12">DSM 103720</strain>
    </source>
</reference>
<feature type="domain" description="4Fe-4S ferredoxin-type" evidence="10">
    <location>
        <begin position="28"/>
        <end position="56"/>
    </location>
</feature>
<dbReference type="InterPro" id="IPR050157">
    <property type="entry name" value="PSI_iron-sulfur_center"/>
</dbReference>
<keyword evidence="4 9" id="KW-0004">4Fe-4S</keyword>
<dbReference type="AlphaFoldDB" id="A0A2V1IPW0"/>
<dbReference type="EMBL" id="PUEC01000012">
    <property type="protein sequence ID" value="PWB02478.1"/>
    <property type="molecule type" value="Genomic_DNA"/>
</dbReference>
<proteinExistence type="predicted"/>
<comment type="function">
    <text evidence="2 9">Ferredoxins are iron-sulfur proteins that transfer electrons in a wide variety of metabolic reactions.</text>
</comment>
<keyword evidence="7 9" id="KW-0408">Iron</keyword>
<dbReference type="Pfam" id="PF00037">
    <property type="entry name" value="Fer4"/>
    <property type="match status" value="2"/>
</dbReference>
<evidence type="ECO:0000256" key="3">
    <source>
        <dbReference type="ARBA" id="ARBA00022448"/>
    </source>
</evidence>
<dbReference type="PRINTS" id="PR00354">
    <property type="entry name" value="7FE8SFRDOXIN"/>
</dbReference>
<dbReference type="InterPro" id="IPR017900">
    <property type="entry name" value="4Fe4S_Fe_S_CS"/>
</dbReference>
<dbReference type="PROSITE" id="PS51379">
    <property type="entry name" value="4FE4S_FER_2"/>
    <property type="match status" value="2"/>
</dbReference>
<dbReference type="RefSeq" id="WP_107032135.1">
    <property type="nucleotide sequence ID" value="NZ_CAJSYL010000001.1"/>
</dbReference>
<accession>A0A2V1IPW0</accession>
<keyword evidence="8 9" id="KW-0411">Iron-sulfur</keyword>
<keyword evidence="5 9" id="KW-0479">Metal-binding</keyword>
<evidence type="ECO:0000256" key="1">
    <source>
        <dbReference type="ARBA" id="ARBA00001966"/>
    </source>
</evidence>
<dbReference type="GeneID" id="82525983"/>
<dbReference type="SUPFAM" id="SSF54862">
    <property type="entry name" value="4Fe-4S ferredoxins"/>
    <property type="match status" value="1"/>
</dbReference>
<gene>
    <name evidence="11" type="ORF">C5O23_06450</name>
</gene>
<dbReference type="PANTHER" id="PTHR24960">
    <property type="entry name" value="PHOTOSYSTEM I IRON-SULFUR CENTER-RELATED"/>
    <property type="match status" value="1"/>
</dbReference>
<evidence type="ECO:0000259" key="10">
    <source>
        <dbReference type="PROSITE" id="PS51379"/>
    </source>
</evidence>